<proteinExistence type="predicted"/>
<organism evidence="1 2">
    <name type="scientific">Dreissena polymorpha</name>
    <name type="common">Zebra mussel</name>
    <name type="synonym">Mytilus polymorpha</name>
    <dbReference type="NCBI Taxonomy" id="45954"/>
    <lineage>
        <taxon>Eukaryota</taxon>
        <taxon>Metazoa</taxon>
        <taxon>Spiralia</taxon>
        <taxon>Lophotrochozoa</taxon>
        <taxon>Mollusca</taxon>
        <taxon>Bivalvia</taxon>
        <taxon>Autobranchia</taxon>
        <taxon>Heteroconchia</taxon>
        <taxon>Euheterodonta</taxon>
        <taxon>Imparidentia</taxon>
        <taxon>Neoheterodontei</taxon>
        <taxon>Myida</taxon>
        <taxon>Dreissenoidea</taxon>
        <taxon>Dreissenidae</taxon>
        <taxon>Dreissena</taxon>
    </lineage>
</organism>
<dbReference type="EMBL" id="JAIWYP010000007">
    <property type="protein sequence ID" value="KAH3799693.1"/>
    <property type="molecule type" value="Genomic_DNA"/>
</dbReference>
<protein>
    <submittedName>
        <fullName evidence="1">Uncharacterized protein</fullName>
    </submittedName>
</protein>
<accession>A0A9D4FM30</accession>
<gene>
    <name evidence="1" type="ORF">DPMN_153305</name>
</gene>
<evidence type="ECO:0000313" key="2">
    <source>
        <dbReference type="Proteomes" id="UP000828390"/>
    </source>
</evidence>
<dbReference type="AlphaFoldDB" id="A0A9D4FM30"/>
<sequence length="83" mass="9501">MESKRQIIISESLSLGTEMKRAEANITSDALGEGEFYDSHYRHLIAVVIALRKMMQRFEKNDAQVRLCPMLLAKVLNMRSGRC</sequence>
<reference evidence="1" key="2">
    <citation type="submission" date="2020-11" db="EMBL/GenBank/DDBJ databases">
        <authorList>
            <person name="McCartney M.A."/>
            <person name="Auch B."/>
            <person name="Kono T."/>
            <person name="Mallez S."/>
            <person name="Becker A."/>
            <person name="Gohl D.M."/>
            <person name="Silverstein K.A.T."/>
            <person name="Koren S."/>
            <person name="Bechman K.B."/>
            <person name="Herman A."/>
            <person name="Abrahante J.E."/>
            <person name="Garbe J."/>
        </authorList>
    </citation>
    <scope>NUCLEOTIDE SEQUENCE</scope>
    <source>
        <strain evidence="1">Duluth1</strain>
        <tissue evidence="1">Whole animal</tissue>
    </source>
</reference>
<keyword evidence="2" id="KW-1185">Reference proteome</keyword>
<name>A0A9D4FM30_DREPO</name>
<reference evidence="1" key="1">
    <citation type="journal article" date="2019" name="bioRxiv">
        <title>The Genome of the Zebra Mussel, Dreissena polymorpha: A Resource for Invasive Species Research.</title>
        <authorList>
            <person name="McCartney M.A."/>
            <person name="Auch B."/>
            <person name="Kono T."/>
            <person name="Mallez S."/>
            <person name="Zhang Y."/>
            <person name="Obille A."/>
            <person name="Becker A."/>
            <person name="Abrahante J.E."/>
            <person name="Garbe J."/>
            <person name="Badalamenti J.P."/>
            <person name="Herman A."/>
            <person name="Mangelson H."/>
            <person name="Liachko I."/>
            <person name="Sullivan S."/>
            <person name="Sone E.D."/>
            <person name="Koren S."/>
            <person name="Silverstein K.A.T."/>
            <person name="Beckman K.B."/>
            <person name="Gohl D.M."/>
        </authorList>
    </citation>
    <scope>NUCLEOTIDE SEQUENCE</scope>
    <source>
        <strain evidence="1">Duluth1</strain>
        <tissue evidence="1">Whole animal</tissue>
    </source>
</reference>
<dbReference type="Proteomes" id="UP000828390">
    <property type="component" value="Unassembled WGS sequence"/>
</dbReference>
<comment type="caution">
    <text evidence="1">The sequence shown here is derived from an EMBL/GenBank/DDBJ whole genome shotgun (WGS) entry which is preliminary data.</text>
</comment>
<evidence type="ECO:0000313" key="1">
    <source>
        <dbReference type="EMBL" id="KAH3799693.1"/>
    </source>
</evidence>